<comment type="caution">
    <text evidence="9">The sequence shown here is derived from an EMBL/GenBank/DDBJ whole genome shotgun (WGS) entry which is preliminary data.</text>
</comment>
<gene>
    <name evidence="9" type="ORF">GCM10010478_47570</name>
</gene>
<dbReference type="CDD" id="cd06173">
    <property type="entry name" value="MFS_MefA_like"/>
    <property type="match status" value="1"/>
</dbReference>
<feature type="transmembrane region" description="Helical" evidence="7">
    <location>
        <begin position="308"/>
        <end position="331"/>
    </location>
</feature>
<evidence type="ECO:0000256" key="6">
    <source>
        <dbReference type="SAM" id="MobiDB-lite"/>
    </source>
</evidence>
<feature type="transmembrane region" description="Helical" evidence="7">
    <location>
        <begin position="343"/>
        <end position="367"/>
    </location>
</feature>
<keyword evidence="2" id="KW-1003">Cell membrane</keyword>
<reference evidence="9 10" key="1">
    <citation type="journal article" date="2019" name="Int. J. Syst. Evol. Microbiol.">
        <title>The Global Catalogue of Microorganisms (GCM) 10K type strain sequencing project: providing services to taxonomists for standard genome sequencing and annotation.</title>
        <authorList>
            <consortium name="The Broad Institute Genomics Platform"/>
            <consortium name="The Broad Institute Genome Sequencing Center for Infectious Disease"/>
            <person name="Wu L."/>
            <person name="Ma J."/>
        </authorList>
    </citation>
    <scope>NUCLEOTIDE SEQUENCE [LARGE SCALE GENOMIC DNA]</scope>
    <source>
        <strain evidence="9 10">JCM 9650</strain>
    </source>
</reference>
<evidence type="ECO:0000256" key="2">
    <source>
        <dbReference type="ARBA" id="ARBA00022475"/>
    </source>
</evidence>
<evidence type="ECO:0000256" key="4">
    <source>
        <dbReference type="ARBA" id="ARBA00022989"/>
    </source>
</evidence>
<evidence type="ECO:0000313" key="9">
    <source>
        <dbReference type="EMBL" id="GAA2940341.1"/>
    </source>
</evidence>
<feature type="transmembrane region" description="Helical" evidence="7">
    <location>
        <begin position="251"/>
        <end position="273"/>
    </location>
</feature>
<protein>
    <submittedName>
        <fullName evidence="9">MFS transporter</fullName>
    </submittedName>
</protein>
<feature type="region of interest" description="Disordered" evidence="6">
    <location>
        <begin position="402"/>
        <end position="439"/>
    </location>
</feature>
<feature type="domain" description="Major facilitator superfamily (MFS) profile" evidence="8">
    <location>
        <begin position="1"/>
        <end position="397"/>
    </location>
</feature>
<keyword evidence="4 7" id="KW-1133">Transmembrane helix</keyword>
<evidence type="ECO:0000256" key="3">
    <source>
        <dbReference type="ARBA" id="ARBA00022692"/>
    </source>
</evidence>
<dbReference type="InterPro" id="IPR020846">
    <property type="entry name" value="MFS_dom"/>
</dbReference>
<organism evidence="9 10">
    <name type="scientific">Streptomyces erythrogriseus</name>
    <dbReference type="NCBI Taxonomy" id="284027"/>
    <lineage>
        <taxon>Bacteria</taxon>
        <taxon>Bacillati</taxon>
        <taxon>Actinomycetota</taxon>
        <taxon>Actinomycetes</taxon>
        <taxon>Kitasatosporales</taxon>
        <taxon>Streptomycetaceae</taxon>
        <taxon>Streptomyces</taxon>
        <taxon>Streptomyces griseoincarnatus group</taxon>
    </lineage>
</organism>
<feature type="transmembrane region" description="Helical" evidence="7">
    <location>
        <begin position="285"/>
        <end position="302"/>
    </location>
</feature>
<evidence type="ECO:0000313" key="10">
    <source>
        <dbReference type="Proteomes" id="UP001501423"/>
    </source>
</evidence>
<feature type="transmembrane region" description="Helical" evidence="7">
    <location>
        <begin position="16"/>
        <end position="36"/>
    </location>
</feature>
<dbReference type="InterPro" id="IPR011701">
    <property type="entry name" value="MFS"/>
</dbReference>
<feature type="transmembrane region" description="Helical" evidence="7">
    <location>
        <begin position="142"/>
        <end position="163"/>
    </location>
</feature>
<feature type="transmembrane region" description="Helical" evidence="7">
    <location>
        <begin position="78"/>
        <end position="96"/>
    </location>
</feature>
<dbReference type="PANTHER" id="PTHR23513:SF6">
    <property type="entry name" value="MAJOR FACILITATOR SUPERFAMILY ASSOCIATED DOMAIN-CONTAINING PROTEIN"/>
    <property type="match status" value="1"/>
</dbReference>
<dbReference type="PANTHER" id="PTHR23513">
    <property type="entry name" value="INTEGRAL MEMBRANE EFFLUX PROTEIN-RELATED"/>
    <property type="match status" value="1"/>
</dbReference>
<dbReference type="SUPFAM" id="SSF103473">
    <property type="entry name" value="MFS general substrate transporter"/>
    <property type="match status" value="1"/>
</dbReference>
<feature type="transmembrane region" description="Helical" evidence="7">
    <location>
        <begin position="48"/>
        <end position="66"/>
    </location>
</feature>
<keyword evidence="5 7" id="KW-0472">Membrane</keyword>
<dbReference type="Pfam" id="PF07690">
    <property type="entry name" value="MFS_1"/>
    <property type="match status" value="1"/>
</dbReference>
<dbReference type="Proteomes" id="UP001501423">
    <property type="component" value="Unassembled WGS sequence"/>
</dbReference>
<comment type="subcellular location">
    <subcellularLocation>
        <location evidence="1">Cell membrane</location>
        <topology evidence="1">Multi-pass membrane protein</topology>
    </subcellularLocation>
</comment>
<dbReference type="EMBL" id="BAAAVA010000068">
    <property type="protein sequence ID" value="GAA2940341.1"/>
    <property type="molecule type" value="Genomic_DNA"/>
</dbReference>
<feature type="transmembrane region" description="Helical" evidence="7">
    <location>
        <begin position="102"/>
        <end position="121"/>
    </location>
</feature>
<evidence type="ECO:0000256" key="7">
    <source>
        <dbReference type="SAM" id="Phobius"/>
    </source>
</evidence>
<proteinExistence type="predicted"/>
<feature type="transmembrane region" description="Helical" evidence="7">
    <location>
        <begin position="169"/>
        <end position="190"/>
    </location>
</feature>
<accession>A0ABN3X8G7</accession>
<sequence>MAMGLFTVLRDRNARVYLTGVIVSGFGDSAMLLASGVWVKELTGSDSLAALVGFCAWAPALAGPFLGNVADRMRRRTLLIATSLVLAVVMTAPLAVRSPEDVWLLFVVLTMVGTGTVLMDAAETALIASAIPGDIRGDFNGLSRAAIESTSLLGPLIGAGLFTVLGGPIVALLNALSFLLGAAAFSLIRVREAAPARRPRRNWTAETAEGVRYLWRHRTLRALVVAGGCAMAASSLSSTATYALVDTGLRQPAAFAGVLSSVQGLGSVIGGLATGALMRRVPARLLSVLGLTLFALGALARITGFLPVVVAGSLLIGLGLPWPLISALTTVQKETPGELLGRVAATANTLVFAPTGLAILVGTALVATLDYRVQLLAAGVLGLTTAVLLAVTGRPTPYCSPGRTRITGRAKPTPRRRDERCRTTRGPRRSPGSSPPRRWWLCRSTHPPACARSSGTTAIRLRSPRWG</sequence>
<keyword evidence="3 7" id="KW-0812">Transmembrane</keyword>
<evidence type="ECO:0000256" key="5">
    <source>
        <dbReference type="ARBA" id="ARBA00023136"/>
    </source>
</evidence>
<evidence type="ECO:0000259" key="8">
    <source>
        <dbReference type="PROSITE" id="PS50850"/>
    </source>
</evidence>
<feature type="compositionally biased region" description="Low complexity" evidence="6">
    <location>
        <begin position="429"/>
        <end position="438"/>
    </location>
</feature>
<dbReference type="PROSITE" id="PS50850">
    <property type="entry name" value="MFS"/>
    <property type="match status" value="1"/>
</dbReference>
<name>A0ABN3X8G7_9ACTN</name>
<feature type="transmembrane region" description="Helical" evidence="7">
    <location>
        <begin position="222"/>
        <end position="245"/>
    </location>
</feature>
<evidence type="ECO:0000256" key="1">
    <source>
        <dbReference type="ARBA" id="ARBA00004651"/>
    </source>
</evidence>
<keyword evidence="10" id="KW-1185">Reference proteome</keyword>
<dbReference type="RefSeq" id="WP_346090112.1">
    <property type="nucleotide sequence ID" value="NZ_BAAAVA010000068.1"/>
</dbReference>
<dbReference type="InterPro" id="IPR036259">
    <property type="entry name" value="MFS_trans_sf"/>
</dbReference>
<dbReference type="Gene3D" id="1.20.1250.20">
    <property type="entry name" value="MFS general substrate transporter like domains"/>
    <property type="match status" value="1"/>
</dbReference>
<feature type="transmembrane region" description="Helical" evidence="7">
    <location>
        <begin position="373"/>
        <end position="393"/>
    </location>
</feature>